<feature type="region of interest" description="Disordered" evidence="2">
    <location>
        <begin position="1"/>
        <end position="27"/>
    </location>
</feature>
<dbReference type="Gramene" id="HORVU.MOREX.r2.3HG0197620.1">
    <property type="protein sequence ID" value="HORVU.MOREX.r2.3HG0197620.1"/>
    <property type="gene ID" value="HORVU.MOREX.r2.3HG0197620"/>
</dbReference>
<evidence type="ECO:0000313" key="5">
    <source>
        <dbReference type="Proteomes" id="UP000011116"/>
    </source>
</evidence>
<dbReference type="AlphaFoldDB" id="A0A8I6WPW2"/>
<protein>
    <recommendedName>
        <fullName evidence="3">C2H2-type domain-containing protein</fullName>
    </recommendedName>
</protein>
<keyword evidence="1" id="KW-0862">Zinc</keyword>
<proteinExistence type="predicted"/>
<organism evidence="4 5">
    <name type="scientific">Hordeum vulgare subsp. vulgare</name>
    <name type="common">Domesticated barley</name>
    <dbReference type="NCBI Taxonomy" id="112509"/>
    <lineage>
        <taxon>Eukaryota</taxon>
        <taxon>Viridiplantae</taxon>
        <taxon>Streptophyta</taxon>
        <taxon>Embryophyta</taxon>
        <taxon>Tracheophyta</taxon>
        <taxon>Spermatophyta</taxon>
        <taxon>Magnoliopsida</taxon>
        <taxon>Liliopsida</taxon>
        <taxon>Poales</taxon>
        <taxon>Poaceae</taxon>
        <taxon>BOP clade</taxon>
        <taxon>Pooideae</taxon>
        <taxon>Triticodae</taxon>
        <taxon>Triticeae</taxon>
        <taxon>Hordeinae</taxon>
        <taxon>Hordeum</taxon>
    </lineage>
</organism>
<dbReference type="GO" id="GO:0008270">
    <property type="term" value="F:zinc ion binding"/>
    <property type="evidence" value="ECO:0007669"/>
    <property type="project" value="UniProtKB-KW"/>
</dbReference>
<keyword evidence="5" id="KW-1185">Reference proteome</keyword>
<dbReference type="GO" id="GO:0005634">
    <property type="term" value="C:nucleus"/>
    <property type="evidence" value="ECO:0000318"/>
    <property type="project" value="GO_Central"/>
</dbReference>
<keyword evidence="1" id="KW-0863">Zinc-finger</keyword>
<name>A0A8I6WPW2_HORVV</name>
<sequence length="281" mass="31185">MDPHGSYPNQVRSSESDANISPLNDAPRGTTIMPILSDLFYLNPPPSDSTWIGNTPPTTYAPYVDTMPSIIDFSNMPYQTNVSLSTLPPQFCDAKFTPLSRVNTLTSEPNHREISENPPEIFSHQDLLSNPIRNYFSSSDQMSIFCMESPSITSLLQGDPIAVVHAHLNTIGSMDDGPIFEIPTRRVIKDLQTTQHGMLSHKSTYVVPTPLARVATSSHVTREDKTPLGIQNGMRDSGIVHNTTYLRKYTCNICNLNFYSPQAFGGHMSSHSKARKNKIQS</sequence>
<evidence type="ECO:0000259" key="3">
    <source>
        <dbReference type="PROSITE" id="PS50157"/>
    </source>
</evidence>
<reference evidence="5" key="1">
    <citation type="journal article" date="2012" name="Nature">
        <title>A physical, genetic and functional sequence assembly of the barley genome.</title>
        <authorList>
            <consortium name="The International Barley Genome Sequencing Consortium"/>
            <person name="Mayer K.F."/>
            <person name="Waugh R."/>
            <person name="Brown J.W."/>
            <person name="Schulman A."/>
            <person name="Langridge P."/>
            <person name="Platzer M."/>
            <person name="Fincher G.B."/>
            <person name="Muehlbauer G.J."/>
            <person name="Sato K."/>
            <person name="Close T.J."/>
            <person name="Wise R.P."/>
            <person name="Stein N."/>
        </authorList>
    </citation>
    <scope>NUCLEOTIDE SEQUENCE [LARGE SCALE GENOMIC DNA]</scope>
    <source>
        <strain evidence="5">cv. Morex</strain>
    </source>
</reference>
<gene>
    <name evidence="4" type="primary">LOC123439507</name>
</gene>
<evidence type="ECO:0000313" key="4">
    <source>
        <dbReference type="EnsemblPlants" id="HORVU.MOREX.r3.3HG0238050.1"/>
    </source>
</evidence>
<dbReference type="GeneID" id="123439507"/>
<dbReference type="OrthoDB" id="592185at2759"/>
<evidence type="ECO:0000256" key="2">
    <source>
        <dbReference type="SAM" id="MobiDB-lite"/>
    </source>
</evidence>
<accession>A0A8I6WPW2</accession>
<dbReference type="GO" id="GO:0003700">
    <property type="term" value="F:DNA-binding transcription factor activity"/>
    <property type="evidence" value="ECO:0000318"/>
    <property type="project" value="GO_Central"/>
</dbReference>
<dbReference type="GO" id="GO:0000976">
    <property type="term" value="F:transcription cis-regulatory region binding"/>
    <property type="evidence" value="ECO:0000318"/>
    <property type="project" value="GO_Central"/>
</dbReference>
<dbReference type="PROSITE" id="PS00028">
    <property type="entry name" value="ZINC_FINGER_C2H2_1"/>
    <property type="match status" value="1"/>
</dbReference>
<dbReference type="Proteomes" id="UP000011116">
    <property type="component" value="Chromosome 3H"/>
</dbReference>
<feature type="compositionally biased region" description="Polar residues" evidence="2">
    <location>
        <begin position="7"/>
        <end position="22"/>
    </location>
</feature>
<keyword evidence="1" id="KW-0479">Metal-binding</keyword>
<reference evidence="4" key="3">
    <citation type="submission" date="2022-01" db="UniProtKB">
        <authorList>
            <consortium name="EnsemblPlants"/>
        </authorList>
    </citation>
    <scope>IDENTIFICATION</scope>
    <source>
        <strain evidence="4">subsp. vulgare</strain>
    </source>
</reference>
<reference evidence="4" key="2">
    <citation type="submission" date="2020-10" db="EMBL/GenBank/DDBJ databases">
        <authorList>
            <person name="Scholz U."/>
            <person name="Mascher M."/>
            <person name="Fiebig A."/>
        </authorList>
    </citation>
    <scope>NUCLEOTIDE SEQUENCE [LARGE SCALE GENOMIC DNA]</scope>
    <source>
        <strain evidence="4">cv. Morex</strain>
    </source>
</reference>
<dbReference type="InterPro" id="IPR013087">
    <property type="entry name" value="Znf_C2H2_type"/>
</dbReference>
<dbReference type="Gramene" id="HORVU.MOREX.r3.3HG0238050.1">
    <property type="protein sequence ID" value="HORVU.MOREX.r3.3HG0238050.1"/>
    <property type="gene ID" value="HORVU.MOREX.r3.3HG0238050"/>
</dbReference>
<dbReference type="PROSITE" id="PS50157">
    <property type="entry name" value="ZINC_FINGER_C2H2_2"/>
    <property type="match status" value="1"/>
</dbReference>
<evidence type="ECO:0000256" key="1">
    <source>
        <dbReference type="PROSITE-ProRule" id="PRU00042"/>
    </source>
</evidence>
<dbReference type="OMA" id="ISEPMRI"/>
<dbReference type="RefSeq" id="XP_044972157.1">
    <property type="nucleotide sequence ID" value="XM_045116222.1"/>
</dbReference>
<dbReference type="EnsemblPlants" id="HORVU.MOREX.r3.3HG0238050.1">
    <property type="protein sequence ID" value="HORVU.MOREX.r3.3HG0238050.1"/>
    <property type="gene ID" value="HORVU.MOREX.r3.3HG0238050"/>
</dbReference>
<dbReference type="GO" id="GO:0006355">
    <property type="term" value="P:regulation of DNA-templated transcription"/>
    <property type="evidence" value="ECO:0000318"/>
    <property type="project" value="GO_Central"/>
</dbReference>
<dbReference type="KEGG" id="hvg:123439507"/>
<feature type="domain" description="C2H2-type" evidence="3">
    <location>
        <begin position="249"/>
        <end position="276"/>
    </location>
</feature>